<protein>
    <recommendedName>
        <fullName evidence="2">Acylneuraminate cytidylyltransferase</fullName>
    </recommendedName>
</protein>
<sequence length="248" mass="29124">MKAGVIVQARMGSERFSGKVLKEVKDKPLLWYLVQRLHQCKAISKVIVATSTAIENDVIEEFCKNNQVKCFRGNENDVLDRYYQCALIYKMDHIVRITGDCPLIDPELVDDVIKFYLEHLEFDLVKTGSTYPEGFDAEIFSFNNLELIWKEAKLKSQREHVTTFLWENKQRFKTKWLALDQDYSFLRLTVDEAVDFEVVKMVIESFQDNGVLFNFQDILNLYKNNQALFQKNTHIIRNEGYLKSLQKD</sequence>
<dbReference type="InterPro" id="IPR003329">
    <property type="entry name" value="Cytidylyl_trans"/>
</dbReference>
<accession>A0A3B0W0M1</accession>
<dbReference type="GO" id="GO:0005829">
    <property type="term" value="C:cytosol"/>
    <property type="evidence" value="ECO:0007669"/>
    <property type="project" value="TreeGrafter"/>
</dbReference>
<dbReference type="InterPro" id="IPR029044">
    <property type="entry name" value="Nucleotide-diphossugar_trans"/>
</dbReference>
<dbReference type="Pfam" id="PF02348">
    <property type="entry name" value="CTP_transf_3"/>
    <property type="match status" value="1"/>
</dbReference>
<dbReference type="AlphaFoldDB" id="A0A3B0W0M1"/>
<organism evidence="1">
    <name type="scientific">hydrothermal vent metagenome</name>
    <dbReference type="NCBI Taxonomy" id="652676"/>
    <lineage>
        <taxon>unclassified sequences</taxon>
        <taxon>metagenomes</taxon>
        <taxon>ecological metagenomes</taxon>
    </lineage>
</organism>
<dbReference type="EMBL" id="UOFC01000233">
    <property type="protein sequence ID" value="VAW48811.1"/>
    <property type="molecule type" value="Genomic_DNA"/>
</dbReference>
<dbReference type="PANTHER" id="PTHR42866">
    <property type="entry name" value="3-DEOXY-MANNO-OCTULOSONATE CYTIDYLYLTRANSFERASE"/>
    <property type="match status" value="1"/>
</dbReference>
<dbReference type="PANTHER" id="PTHR42866:SF1">
    <property type="entry name" value="SPORE COAT POLYSACCHARIDE BIOSYNTHESIS PROTEIN SPSF"/>
    <property type="match status" value="1"/>
</dbReference>
<dbReference type="Gene3D" id="3.90.550.10">
    <property type="entry name" value="Spore Coat Polysaccharide Biosynthesis Protein SpsA, Chain A"/>
    <property type="match status" value="1"/>
</dbReference>
<dbReference type="CDD" id="cd02518">
    <property type="entry name" value="GT2_SpsF"/>
    <property type="match status" value="1"/>
</dbReference>
<proteinExistence type="predicted"/>
<reference evidence="1" key="1">
    <citation type="submission" date="2018-06" db="EMBL/GenBank/DDBJ databases">
        <authorList>
            <person name="Zhirakovskaya E."/>
        </authorList>
    </citation>
    <scope>NUCLEOTIDE SEQUENCE</scope>
</reference>
<name>A0A3B0W0M1_9ZZZZ</name>
<dbReference type="SUPFAM" id="SSF53448">
    <property type="entry name" value="Nucleotide-diphospho-sugar transferases"/>
    <property type="match status" value="1"/>
</dbReference>
<evidence type="ECO:0008006" key="2">
    <source>
        <dbReference type="Google" id="ProtNLM"/>
    </source>
</evidence>
<evidence type="ECO:0000313" key="1">
    <source>
        <dbReference type="EMBL" id="VAW48811.1"/>
    </source>
</evidence>
<gene>
    <name evidence="1" type="ORF">MNBD_GAMMA03-468</name>
</gene>